<sequence length="647" mass="69443">MELATLRFVESVLSALAVGLLLLPRLIEEDGARFKKPVAAAAVLRLLLGFGLIVASARNIIPAGRPLDSAALLQFIFGTLIGKAWVATQVLAAVFAAAALLRLRVKNLWLDRATLGLGLAVLAVVSVTGHAVDDSLPIYTQLSFPFHTLAGLTWIGGLLGLVYWMITGRGKPPEEAWRLAERWSLVAKAAMVIVLISGLVLAWETVGSFGFMLATPYGRLLTVKLALLCAALLLALSLARYLTLAGSKKSFDFAWYGKIGGFEGACALGLLFIAGWIATITPAAHETNVYWPLPFRVTWAGTWGLKVTPWIDPTWQWGVAGAALAVVAGLAWFAPALAAAMGFAPLPRLRDWRKYSTSALALAAAVCGTVSLSVQAYPETYTDPPIAYTAASVKRGYETFQANCIACHGVTGEGNGPMAKGLPVAPADLTAPHVATHTLGDIFHWLTYGGQSGVMPAFADTVTEDERWDLINFLTVLSNSNQSRFLSPKGVIQWLVAPNFALDDPKGEIDDVEKLRGVPTLVSFARCKPEEAGFADRVASLNAAAETVKAMGAHHVTDYFGECPADPSALTPSHPDATELTYSLINHYLDEPVVNEIPEGHFLIDRSGYVRARFRHFGTDDGNLALLKAQIALTAKEPIVYVSPHQH</sequence>
<dbReference type="SUPFAM" id="SSF46626">
    <property type="entry name" value="Cytochrome c"/>
    <property type="match status" value="1"/>
</dbReference>
<feature type="transmembrane region" description="Helical" evidence="10">
    <location>
        <begin position="73"/>
        <end position="101"/>
    </location>
</feature>
<name>A0A2U1SLU5_METSR</name>
<dbReference type="GO" id="GO:0006825">
    <property type="term" value="P:copper ion transport"/>
    <property type="evidence" value="ECO:0007669"/>
    <property type="project" value="InterPro"/>
</dbReference>
<dbReference type="EMBL" id="PUIV01000044">
    <property type="protein sequence ID" value="PWB92575.1"/>
    <property type="molecule type" value="Genomic_DNA"/>
</dbReference>
<reference evidence="12 13" key="1">
    <citation type="journal article" date="2018" name="Appl. Microbiol. Biotechnol.">
        <title>Co-cultivation of the strictly anaerobic methanogen Methanosarcina barkeri with aerobic methanotrophs in an oxygen-limited membrane bioreactor.</title>
        <authorList>
            <person name="In 't Zandt M.H."/>
            <person name="van den Bosch T.J.M."/>
            <person name="Rijkers R."/>
            <person name="van Kessel M.A.H.J."/>
            <person name="Jetten M.S.M."/>
            <person name="Welte C.U."/>
        </authorList>
    </citation>
    <scope>NUCLEOTIDE SEQUENCE [LARGE SCALE GENOMIC DNA]</scope>
    <source>
        <strain evidence="12 13">DSM 17706</strain>
    </source>
</reference>
<proteinExistence type="predicted"/>
<keyword evidence="13" id="KW-1185">Reference proteome</keyword>
<keyword evidence="3 9" id="KW-0349">Heme</keyword>
<dbReference type="Pfam" id="PF05425">
    <property type="entry name" value="CopD"/>
    <property type="match status" value="1"/>
</dbReference>
<dbReference type="GO" id="GO:0009055">
    <property type="term" value="F:electron transfer activity"/>
    <property type="evidence" value="ECO:0007669"/>
    <property type="project" value="InterPro"/>
</dbReference>
<evidence type="ECO:0000256" key="10">
    <source>
        <dbReference type="SAM" id="Phobius"/>
    </source>
</evidence>
<evidence type="ECO:0000256" key="5">
    <source>
        <dbReference type="ARBA" id="ARBA00022723"/>
    </source>
</evidence>
<evidence type="ECO:0000313" key="12">
    <source>
        <dbReference type="EMBL" id="PWB92575.1"/>
    </source>
</evidence>
<dbReference type="RefSeq" id="WP_108918534.1">
    <property type="nucleotide sequence ID" value="NZ_BGJY01000023.1"/>
</dbReference>
<dbReference type="Pfam" id="PF13442">
    <property type="entry name" value="Cytochrome_CBB3"/>
    <property type="match status" value="1"/>
</dbReference>
<keyword evidence="6 10" id="KW-1133">Transmembrane helix</keyword>
<dbReference type="PANTHER" id="PTHR34820">
    <property type="entry name" value="INNER MEMBRANE PROTEIN YEBZ"/>
    <property type="match status" value="1"/>
</dbReference>
<feature type="transmembrane region" description="Helical" evidence="10">
    <location>
        <begin position="185"/>
        <end position="203"/>
    </location>
</feature>
<dbReference type="PROSITE" id="PS51007">
    <property type="entry name" value="CYTC"/>
    <property type="match status" value="1"/>
</dbReference>
<dbReference type="InterPro" id="IPR009056">
    <property type="entry name" value="Cyt_c-like_dom"/>
</dbReference>
<evidence type="ECO:0000256" key="2">
    <source>
        <dbReference type="ARBA" id="ARBA00022475"/>
    </source>
</evidence>
<dbReference type="InterPro" id="IPR008457">
    <property type="entry name" value="Cu-R_CopD_dom"/>
</dbReference>
<dbReference type="OrthoDB" id="5514238at2"/>
<evidence type="ECO:0000256" key="6">
    <source>
        <dbReference type="ARBA" id="ARBA00022989"/>
    </source>
</evidence>
<evidence type="ECO:0000313" key="13">
    <source>
        <dbReference type="Proteomes" id="UP000245137"/>
    </source>
</evidence>
<dbReference type="PANTHER" id="PTHR34820:SF4">
    <property type="entry name" value="INNER MEMBRANE PROTEIN YEBZ"/>
    <property type="match status" value="1"/>
</dbReference>
<dbReference type="GO" id="GO:0005886">
    <property type="term" value="C:plasma membrane"/>
    <property type="evidence" value="ECO:0007669"/>
    <property type="project" value="UniProtKB-SubCell"/>
</dbReference>
<dbReference type="Gene3D" id="1.10.760.10">
    <property type="entry name" value="Cytochrome c-like domain"/>
    <property type="match status" value="1"/>
</dbReference>
<feature type="transmembrane region" description="Helical" evidence="10">
    <location>
        <begin position="315"/>
        <end position="343"/>
    </location>
</feature>
<feature type="transmembrane region" description="Helical" evidence="10">
    <location>
        <begin position="223"/>
        <end position="243"/>
    </location>
</feature>
<protein>
    <submittedName>
        <fullName evidence="12">Copper resistance protein CopD</fullName>
    </submittedName>
</protein>
<keyword evidence="4 10" id="KW-0812">Transmembrane</keyword>
<feature type="transmembrane region" description="Helical" evidence="10">
    <location>
        <begin position="355"/>
        <end position="377"/>
    </location>
</feature>
<evidence type="ECO:0000256" key="9">
    <source>
        <dbReference type="PROSITE-ProRule" id="PRU00433"/>
    </source>
</evidence>
<dbReference type="InterPro" id="IPR036909">
    <property type="entry name" value="Cyt_c-like_dom_sf"/>
</dbReference>
<feature type="transmembrane region" description="Helical" evidence="10">
    <location>
        <begin position="113"/>
        <end position="132"/>
    </location>
</feature>
<feature type="domain" description="Cytochrome c" evidence="11">
    <location>
        <begin position="391"/>
        <end position="478"/>
    </location>
</feature>
<evidence type="ECO:0000256" key="8">
    <source>
        <dbReference type="ARBA" id="ARBA00023136"/>
    </source>
</evidence>
<dbReference type="GO" id="GO:0046872">
    <property type="term" value="F:metal ion binding"/>
    <property type="evidence" value="ECO:0007669"/>
    <property type="project" value="UniProtKB-KW"/>
</dbReference>
<keyword evidence="2" id="KW-1003">Cell membrane</keyword>
<dbReference type="Proteomes" id="UP000245137">
    <property type="component" value="Unassembled WGS sequence"/>
</dbReference>
<evidence type="ECO:0000256" key="7">
    <source>
        <dbReference type="ARBA" id="ARBA00023004"/>
    </source>
</evidence>
<evidence type="ECO:0000256" key="1">
    <source>
        <dbReference type="ARBA" id="ARBA00004651"/>
    </source>
</evidence>
<feature type="transmembrane region" description="Helical" evidence="10">
    <location>
        <begin position="38"/>
        <end position="61"/>
    </location>
</feature>
<feature type="transmembrane region" description="Helical" evidence="10">
    <location>
        <begin position="6"/>
        <end position="26"/>
    </location>
</feature>
<organism evidence="12 13">
    <name type="scientific">Methylosinus sporium</name>
    <dbReference type="NCBI Taxonomy" id="428"/>
    <lineage>
        <taxon>Bacteria</taxon>
        <taxon>Pseudomonadati</taxon>
        <taxon>Pseudomonadota</taxon>
        <taxon>Alphaproteobacteria</taxon>
        <taxon>Hyphomicrobiales</taxon>
        <taxon>Methylocystaceae</taxon>
        <taxon>Methylosinus</taxon>
    </lineage>
</organism>
<gene>
    <name evidence="12" type="ORF">C5689_17550</name>
</gene>
<keyword evidence="5 9" id="KW-0479">Metal-binding</keyword>
<accession>A0A2U1SLU5</accession>
<dbReference type="GO" id="GO:0020037">
    <property type="term" value="F:heme binding"/>
    <property type="evidence" value="ECO:0007669"/>
    <property type="project" value="InterPro"/>
</dbReference>
<dbReference type="AlphaFoldDB" id="A0A2U1SLU5"/>
<comment type="caution">
    <text evidence="12">The sequence shown here is derived from an EMBL/GenBank/DDBJ whole genome shotgun (WGS) entry which is preliminary data.</text>
</comment>
<evidence type="ECO:0000259" key="11">
    <source>
        <dbReference type="PROSITE" id="PS51007"/>
    </source>
</evidence>
<keyword evidence="7 9" id="KW-0408">Iron</keyword>
<dbReference type="InterPro" id="IPR032694">
    <property type="entry name" value="CopC/D"/>
</dbReference>
<comment type="subcellular location">
    <subcellularLocation>
        <location evidence="1">Cell membrane</location>
        <topology evidence="1">Multi-pass membrane protein</topology>
    </subcellularLocation>
</comment>
<evidence type="ECO:0000256" key="4">
    <source>
        <dbReference type="ARBA" id="ARBA00022692"/>
    </source>
</evidence>
<keyword evidence="8 10" id="KW-0472">Membrane</keyword>
<feature type="transmembrane region" description="Helical" evidence="10">
    <location>
        <begin position="144"/>
        <end position="164"/>
    </location>
</feature>
<feature type="transmembrane region" description="Helical" evidence="10">
    <location>
        <begin position="264"/>
        <end position="284"/>
    </location>
</feature>
<evidence type="ECO:0000256" key="3">
    <source>
        <dbReference type="ARBA" id="ARBA00022617"/>
    </source>
</evidence>